<organism evidence="2 3">
    <name type="scientific">Desulfatibacillum aliphaticivorans</name>
    <dbReference type="NCBI Taxonomy" id="218208"/>
    <lineage>
        <taxon>Bacteria</taxon>
        <taxon>Pseudomonadati</taxon>
        <taxon>Thermodesulfobacteriota</taxon>
        <taxon>Desulfobacteria</taxon>
        <taxon>Desulfobacterales</taxon>
        <taxon>Desulfatibacillaceae</taxon>
        <taxon>Desulfatibacillum</taxon>
    </lineage>
</organism>
<name>B8FLX1_DESAL</name>
<dbReference type="InterPro" id="IPR023614">
    <property type="entry name" value="Porin_dom_sf"/>
</dbReference>
<dbReference type="eggNOG" id="COG3746">
    <property type="taxonomic scope" value="Bacteria"/>
</dbReference>
<accession>B8FLX1</accession>
<reference evidence="2 3" key="1">
    <citation type="journal article" date="2012" name="Environ. Microbiol.">
        <title>The genome sequence of Desulfatibacillum alkenivorans AK-01: a blueprint for anaerobic alkane oxidation.</title>
        <authorList>
            <person name="Callaghan A.V."/>
            <person name="Morris B.E."/>
            <person name="Pereira I.A."/>
            <person name="McInerney M.J."/>
            <person name="Austin R.N."/>
            <person name="Groves J.T."/>
            <person name="Kukor J.J."/>
            <person name="Suflita J.M."/>
            <person name="Young L.Y."/>
            <person name="Zylstra G.J."/>
            <person name="Wawrik B."/>
        </authorList>
    </citation>
    <scope>NUCLEOTIDE SEQUENCE [LARGE SCALE GENOMIC DNA]</scope>
    <source>
        <strain evidence="2 3">AK-01</strain>
    </source>
</reference>
<dbReference type="Gene3D" id="2.40.160.10">
    <property type="entry name" value="Porin"/>
    <property type="match status" value="1"/>
</dbReference>
<evidence type="ECO:0000313" key="3">
    <source>
        <dbReference type="Proteomes" id="UP000000739"/>
    </source>
</evidence>
<evidence type="ECO:0000256" key="1">
    <source>
        <dbReference type="SAM" id="SignalP"/>
    </source>
</evidence>
<evidence type="ECO:0000313" key="2">
    <source>
        <dbReference type="EMBL" id="ACL05704.1"/>
    </source>
</evidence>
<sequence>MRKTCPIVVCLLAASLAFFPLPGAGEEPAANMEGTLETQKNGQRIKLGGAVMLDLDSASSEFWDEEEEKPDDWQTRLELRRVRLSIKAKLPDGFKTKLQFDFAGDDGTVEIKDAYIRYDGFKVVDITVGQHKEPFGLEATTSSNKLSFIERSMVSDAFRPGRNIGISCSGGPERISGQIGVFDTGTNESDEENIFEMSGRLGVLPWKSKTGFFHLGVSGAYQYYGGKEFEIKEPAQIHTADNIVFSDEIHADYVTIYGLEGAFGKGPFSLAAEYMSAEIKAVGTDDKADFNGYYFSGSWFLTGEAKPFKDRDWGQVRPESSWGAWELAARYSYIDAAENDYGTLASAYTGGVNWHINSFVKLMVNYQHLRLMDDKTKGDNVEEAVSLRFQCVF</sequence>
<dbReference type="KEGG" id="dal:Dalk_4018"/>
<dbReference type="EMBL" id="CP001322">
    <property type="protein sequence ID" value="ACL05704.1"/>
    <property type="molecule type" value="Genomic_DNA"/>
</dbReference>
<dbReference type="RefSeq" id="WP_015948752.1">
    <property type="nucleotide sequence ID" value="NC_011768.1"/>
</dbReference>
<keyword evidence="3" id="KW-1185">Reference proteome</keyword>
<keyword evidence="1" id="KW-0732">Signal</keyword>
<feature type="signal peptide" evidence="1">
    <location>
        <begin position="1"/>
        <end position="24"/>
    </location>
</feature>
<dbReference type="HOGENOM" id="CLU_031025_4_1_7"/>
<gene>
    <name evidence="2" type="ordered locus">Dalk_4018</name>
</gene>
<proteinExistence type="predicted"/>
<dbReference type="SUPFAM" id="SSF56935">
    <property type="entry name" value="Porins"/>
    <property type="match status" value="1"/>
</dbReference>
<dbReference type="Pfam" id="PF07396">
    <property type="entry name" value="Porin_O_P"/>
    <property type="match status" value="1"/>
</dbReference>
<dbReference type="InterPro" id="IPR010870">
    <property type="entry name" value="Porin_O/P"/>
</dbReference>
<protein>
    <submittedName>
        <fullName evidence="2">Phosphate-selective porin O and P</fullName>
    </submittedName>
</protein>
<feature type="chain" id="PRO_5002872285" evidence="1">
    <location>
        <begin position="25"/>
        <end position="393"/>
    </location>
</feature>
<dbReference type="AlphaFoldDB" id="B8FLX1"/>
<dbReference type="Proteomes" id="UP000000739">
    <property type="component" value="Chromosome"/>
</dbReference>